<accession>A0A449AUH6</accession>
<sequence>MKKQWKKIFLTTGPILPLVPLLASKCAPEKTENASVKLSEEKKSELIFDLFFKDNQKMLNEKIEEVAKYDYSPLFSSQIWNDFIQKITEIKNDAPNLKEKLLNNQDWQLQAAIEQNLVLKISSFLQISERIKDTQVTVEMLKQSVKEQFKKIQNPTSEIETSFNSLYETFENIGESSSSTSFSKEQTNEFKNKYLQIWFYDTFLIEASSDNNMKELQFFEGKTYSSLNELLGNFLSNTQNNNYLFTSDLKKKWKEIQDQRENEANLNNFEYLKSNITKMYEMQLAFIQMNKSFVEMLSFNSLVSAFPDEQVFKDYKNKSDQIDAEFKSIEIFNLNNMYSFENKVDNLAIELMNKIQNNLDMNSQINPIRLDLRFKEKEDFQPVYVELEKLLEKGLDSYLNIWTQDFVKIMKEIIQNQLDNGLKISYDQVFLFFKNNFINTINSKLDEMILPNEYDIDNMQFFQEKVGNFLEEIAGKFFGVLQQNQAKTQEFQAIAQQKRIKLIQAMEAIGFFKEILKSYEQKVTENNLENYRTKINEQVANSSKEVLTNAIDKDTYEIDLFYKKIQEVMSNLIENNVITLPVSNLFSNTFIETEDLSTFDPNEEPSESFTYIDFNNLRERLNALAQNNSASQEFAAKQIQEFSKYNYQKSEYNLLEDDVKWNNSLVFNYKVGDTKYQDKIYLKIAEVGAGRLISSSDVSKPGTMSYFLNQKYPSASDKKYILSIKFDPSLVKNLKYEPFIDLFSNQSLLGEVHALGFNPLIAKSLSNSTINNQNIFKIDLAYGFGHEGKYLNLKQLGSTLPEETVFSTTTNYSSINFVVEISEIQYKILKSMSVAPISPRINNLVLNPNVTELESWNSRVIELIEFIHENDYSVSTAKLEEILNSSEEGTVKLPKLKAAFDEVFQLTQQEYITKEQQALALNVIEFTLS</sequence>
<dbReference type="AlphaFoldDB" id="A0A449AUH6"/>
<gene>
    <name evidence="1" type="ORF">NCTC10194_00127</name>
</gene>
<dbReference type="Proteomes" id="UP000290815">
    <property type="component" value="Chromosome"/>
</dbReference>
<evidence type="ECO:0000313" key="1">
    <source>
        <dbReference type="EMBL" id="VEU70133.1"/>
    </source>
</evidence>
<organism evidence="1 2">
    <name type="scientific">Mycoplasmopsis glycophila</name>
    <dbReference type="NCBI Taxonomy" id="171285"/>
    <lineage>
        <taxon>Bacteria</taxon>
        <taxon>Bacillati</taxon>
        <taxon>Mycoplasmatota</taxon>
        <taxon>Mycoplasmoidales</taxon>
        <taxon>Metamycoplasmataceae</taxon>
        <taxon>Mycoplasmopsis</taxon>
    </lineage>
</organism>
<reference evidence="1 2" key="1">
    <citation type="submission" date="2019-01" db="EMBL/GenBank/DDBJ databases">
        <authorList>
            <consortium name="Pathogen Informatics"/>
        </authorList>
    </citation>
    <scope>NUCLEOTIDE SEQUENCE [LARGE SCALE GENOMIC DNA]</scope>
    <source>
        <strain evidence="1 2">NCTC10194</strain>
    </source>
</reference>
<evidence type="ECO:0000313" key="2">
    <source>
        <dbReference type="Proteomes" id="UP000290815"/>
    </source>
</evidence>
<dbReference type="KEGG" id="mgly:NCTC10194_00127"/>
<keyword evidence="2" id="KW-1185">Reference proteome</keyword>
<proteinExistence type="predicted"/>
<protein>
    <submittedName>
        <fullName evidence="1">Uncharacterized protein</fullName>
    </submittedName>
</protein>
<dbReference type="RefSeq" id="WP_027333623.1">
    <property type="nucleotide sequence ID" value="NZ_LR215024.1"/>
</dbReference>
<dbReference type="EMBL" id="LR215024">
    <property type="protein sequence ID" value="VEU70133.1"/>
    <property type="molecule type" value="Genomic_DNA"/>
</dbReference>
<name>A0A449AUH6_9BACT</name>